<dbReference type="GO" id="GO:0043571">
    <property type="term" value="P:maintenance of CRISPR repeat elements"/>
    <property type="evidence" value="ECO:0007669"/>
    <property type="project" value="UniProtKB-UniRule"/>
</dbReference>
<sequence>MKKILGLDLGTNSIGWALIQQDFDKKQGSILGMGSRIIPMSQDILGEFGKGNSVSQTAERTGYRSTRRLRERHLLRRERLHRVLNVLNVLPEHYAHQIDFEKRFGQFKAESEPKLAYNNKQFIFKTSFEEMLEDFKKHQPELLTGENGKEKLVPYDWTIYYLRKKALTQQIGKHELAWIILNFNQKRGYYQLRGEEEEENPNKLVEFYSLKIVDVIPDEESNKKGETWYSLILENGWIYRRSSKTSLDDWKGKTRDFIVTTDLNDNGTIKTDKEGNEKRSFRAPGENDWGLVKKKTEQEIEQSHKTVGTYIYDSLLQNPKQKIKGKLVRTIERKFYKEELTLILKKQIELQPELFSENAYTDCIRELYRNNEAHQLTLSKKDFLHLFLNDIIFYQRPLRSQKSSIGNCTLEYRNYQIDGIEKRQYIKTIPKSNPYYQEFRVWQWLYNLKLYRNADDIEVTNEFIKDERDREHLFDFLMLQKEVDHTDILKYFFKELKGKVLTNEIGKYRWNYVYDSDKKESKKYPMNETGYEINRRLSKIESTPINFLDRETEQKLWHIIYSVTDKKEYESALKTFAEKQHLDATSFVEHFRKFPPFKSDYGTYSEKAIKKLLPLLRIGKYWDFNSIDNKTKNRIDNIINSIDDEGIRLLVREKAEKHKLESEADFQGLPLWLAQYIVYDRHSEADIAGKWSSVTDLEKFLSDFKQHSLRNPIVEQVVTETLRVVKDIWQHYGNGVENFFDEIHIELGREMKNTADQRKRLTNIITENENTNIRIKALLIEMMNDTTVENVRPHSPMQQEILKIYEDGVLNSNIEIEEEYLKISKKAEPTKSELQRYKLWLEQKYRSPYTGQIIPLNKLFTHEYEIEHIIPQSRFFDDSFSNKVICESAVNKLKDNQLGLEFIKNHYGQKVSVGLGKEIPIFTEDQYRDFIKENYSKNRSKRNKLLLEDIPEKMIERQLNDTRYISKFISNALSNIVRSKKDDDGINSKNVIPLNGKITSELKQDWGLNDVWNELILPRFERMNTLTNTDLYTTYNEKYQKFLPTVPFEHSKGFQKKRIDHRHHALDALVIACATRDHVNLLNNESAKSEMKRYDLQNKLRKKEPYFNLKENKEKDAFKEFFKPWETFTEDTKKSLETIITSFKQNIRVINKATNKYEKWVEKNGEKKKELVEQKGVNWAIRKSMHKDTVSGKIELHRIKVPKGKILTATRKSIDSSFTQKTIESITDTGIQKILQNYLLSKGGNSELAFSPEGIEDLNRNIAKYNNNKPHQPIYKVRIFEIGSKFSLGQTGNKKDKYVEAAKGTNLFFAVYQDENGKRNYATIPLNEVIERQKQGLSSVPETNDKGNKLLFSLSPNDLVYVPNEDENISTVDFNHLTKEQTERIYKMVSSTGSKCHFIQSSISSLIRNYDAKSKIGEIGSLNKQETTLDNLIRIKERCIKLKVDRLGTILKA</sequence>
<evidence type="ECO:0000256" key="8">
    <source>
        <dbReference type="ARBA" id="ARBA00023118"/>
    </source>
</evidence>
<dbReference type="RefSeq" id="WP_216714263.1">
    <property type="nucleotide sequence ID" value="NZ_JACVEL010000006.1"/>
</dbReference>
<dbReference type="GO" id="GO:0003723">
    <property type="term" value="F:RNA binding"/>
    <property type="evidence" value="ECO:0007669"/>
    <property type="project" value="UniProtKB-UniRule"/>
</dbReference>
<feature type="active site" description="For RuvC-like nuclease domain" evidence="12">
    <location>
        <position position="8"/>
    </location>
</feature>
<protein>
    <recommendedName>
        <fullName evidence="12">CRISPR-associated endonuclease Cas9</fullName>
        <ecNumber evidence="12">3.1.-.-</ecNumber>
    </recommendedName>
</protein>
<dbReference type="GO" id="GO:0016787">
    <property type="term" value="F:hydrolase activity"/>
    <property type="evidence" value="ECO:0007669"/>
    <property type="project" value="UniProtKB-KW"/>
</dbReference>
<dbReference type="InterPro" id="IPR028629">
    <property type="entry name" value="Cas9"/>
</dbReference>
<keyword evidence="7 12" id="KW-0694">RNA-binding</keyword>
<evidence type="ECO:0000259" key="13">
    <source>
        <dbReference type="PROSITE" id="PS51749"/>
    </source>
</evidence>
<keyword evidence="9 12" id="KW-0238">DNA-binding</keyword>
<feature type="domain" description="HNH Cas9-type" evidence="13">
    <location>
        <begin position="787"/>
        <end position="959"/>
    </location>
</feature>
<dbReference type="Pfam" id="PF16593">
    <property type="entry name" value="Cas9-BH"/>
    <property type="match status" value="1"/>
</dbReference>
<accession>A0A8J6PDD3</accession>
<dbReference type="Pfam" id="PF13395">
    <property type="entry name" value="HNH_4"/>
    <property type="match status" value="1"/>
</dbReference>
<keyword evidence="2 12" id="KW-0540">Nuclease</keyword>
<dbReference type="InterPro" id="IPR041383">
    <property type="entry name" value="RuvC_III"/>
</dbReference>
<feature type="binding site" evidence="12">
    <location>
        <position position="750"/>
    </location>
    <ligand>
        <name>Mg(2+)</name>
        <dbReference type="ChEBI" id="CHEBI:18420"/>
        <label>1</label>
    </ligand>
</feature>
<dbReference type="GO" id="GO:0004519">
    <property type="term" value="F:endonuclease activity"/>
    <property type="evidence" value="ECO:0007669"/>
    <property type="project" value="UniProtKB-UniRule"/>
</dbReference>
<dbReference type="HAMAP" id="MF_01480">
    <property type="entry name" value="Cas9"/>
    <property type="match status" value="1"/>
</dbReference>
<dbReference type="Pfam" id="PF18541">
    <property type="entry name" value="RuvC_III"/>
    <property type="match status" value="1"/>
</dbReference>
<dbReference type="GO" id="GO:0046872">
    <property type="term" value="F:metal ion binding"/>
    <property type="evidence" value="ECO:0007669"/>
    <property type="project" value="UniProtKB-UniRule"/>
</dbReference>
<comment type="cofactor">
    <cofactor evidence="1 12">
        <name>Mg(2+)</name>
        <dbReference type="ChEBI" id="CHEBI:18420"/>
    </cofactor>
</comment>
<dbReference type="EC" id="3.1.-.-" evidence="12"/>
<dbReference type="NCBIfam" id="TIGR01865">
    <property type="entry name" value="cas_Csn1"/>
    <property type="match status" value="1"/>
</dbReference>
<keyword evidence="5 12" id="KW-0378">Hydrolase</keyword>
<evidence type="ECO:0000256" key="4">
    <source>
        <dbReference type="ARBA" id="ARBA00022759"/>
    </source>
</evidence>
<feature type="binding site" evidence="12">
    <location>
        <position position="8"/>
    </location>
    <ligand>
        <name>Mg(2+)</name>
        <dbReference type="ChEBI" id="CHEBI:18420"/>
        <label>2</label>
    </ligand>
</feature>
<evidence type="ECO:0000256" key="12">
    <source>
        <dbReference type="HAMAP-Rule" id="MF_01480"/>
    </source>
</evidence>
<evidence type="ECO:0000256" key="11">
    <source>
        <dbReference type="ARBA" id="ARBA00046380"/>
    </source>
</evidence>
<dbReference type="InterPro" id="IPR033114">
    <property type="entry name" value="HNH_CAS9"/>
</dbReference>
<feature type="binding site" evidence="12">
    <location>
        <position position="1064"/>
    </location>
    <ligand>
        <name>Mg(2+)</name>
        <dbReference type="ChEBI" id="CHEBI:18420"/>
        <label>2</label>
    </ligand>
</feature>
<evidence type="ECO:0000313" key="15">
    <source>
        <dbReference type="Proteomes" id="UP000652681"/>
    </source>
</evidence>
<comment type="subunit">
    <text evidence="11 12">Monomer. Binds crRNA and tracrRNA.</text>
</comment>
<keyword evidence="15" id="KW-1185">Reference proteome</keyword>
<dbReference type="GO" id="GO:0003677">
    <property type="term" value="F:DNA binding"/>
    <property type="evidence" value="ECO:0007669"/>
    <property type="project" value="UniProtKB-UniRule"/>
</dbReference>
<evidence type="ECO:0000256" key="3">
    <source>
        <dbReference type="ARBA" id="ARBA00022723"/>
    </source>
</evidence>
<feature type="binding site" evidence="12">
    <location>
        <position position="750"/>
    </location>
    <ligand>
        <name>Mg(2+)</name>
        <dbReference type="ChEBI" id="CHEBI:18420"/>
        <label>2</label>
    </ligand>
</feature>
<dbReference type="InterPro" id="IPR032239">
    <property type="entry name" value="Cas9-BH"/>
</dbReference>
<gene>
    <name evidence="12" type="primary">cas9</name>
    <name evidence="14" type="ORF">H9Y05_10565</name>
</gene>
<evidence type="ECO:0000256" key="6">
    <source>
        <dbReference type="ARBA" id="ARBA00022842"/>
    </source>
</evidence>
<feature type="active site" description="Proton acceptor for HNH nuclease domain" evidence="12">
    <location>
        <position position="868"/>
    </location>
</feature>
<reference evidence="14" key="1">
    <citation type="submission" date="2020-09" db="EMBL/GenBank/DDBJ databases">
        <title>Taishania pollutisoli gen. nov., sp. nov., Isolated from Tetrabromobisphenol A-Contaminated Soil.</title>
        <authorList>
            <person name="Chen Q."/>
        </authorList>
    </citation>
    <scope>NUCLEOTIDE SEQUENCE</scope>
    <source>
        <strain evidence="14">CZZ-1</strain>
    </source>
</reference>
<organism evidence="14 15">
    <name type="scientific">Taishania pollutisoli</name>
    <dbReference type="NCBI Taxonomy" id="2766479"/>
    <lineage>
        <taxon>Bacteria</taxon>
        <taxon>Pseudomonadati</taxon>
        <taxon>Bacteroidota</taxon>
        <taxon>Flavobacteriia</taxon>
        <taxon>Flavobacteriales</taxon>
        <taxon>Crocinitomicaceae</taxon>
        <taxon>Taishania</taxon>
    </lineage>
</organism>
<comment type="caution">
    <text evidence="14">The sequence shown here is derived from an EMBL/GenBank/DDBJ whole genome shotgun (WGS) entry which is preliminary data.</text>
</comment>
<evidence type="ECO:0000256" key="9">
    <source>
        <dbReference type="ARBA" id="ARBA00023125"/>
    </source>
</evidence>
<evidence type="ECO:0000256" key="7">
    <source>
        <dbReference type="ARBA" id="ARBA00022884"/>
    </source>
</evidence>
<comment type="function">
    <text evidence="12">CRISPR (clustered regularly interspaced short palindromic repeat) is an adaptive immune system that provides protection against mobile genetic elements (viruses, transposable elements and conjugative plasmids). CRISPR clusters contain spacers, sequences complementary to antecedent mobile elements, and target invading nucleic acids. CRISPR clusters are transcribed and processed into CRISPR RNA (crRNA). In type II CRISPR systems correct processing of pre-crRNA requires a trans-encoded small RNA (tracrRNA), endogenous ribonuclease 3 (rnc) and this protein. The tracrRNA serves as a guide for ribonuclease 3-aided processing of pre-crRNA. Subsequently Cas9/crRNA/tracrRNA endonucleolytically cleaves linear or circular dsDNA target complementary to the spacer; Cas9 is inactive in the absence of the 2 guide RNAs (gRNA). Cas9 recognizes the protospacer adjacent motif (PAM) in the CRISPR repeat sequences to help distinguish self versus nonself, as targets within the bacterial CRISPR locus do not have PAMs. PAM recognition is also required for catalytic activity.</text>
</comment>
<keyword evidence="3 12" id="KW-0479">Metal-binding</keyword>
<comment type="similarity">
    <text evidence="12">Belongs to the CRISPR-associated Cas9 family.</text>
</comment>
<evidence type="ECO:0000256" key="10">
    <source>
        <dbReference type="ARBA" id="ARBA00023211"/>
    </source>
</evidence>
<proteinExistence type="inferred from homology"/>
<evidence type="ECO:0000313" key="14">
    <source>
        <dbReference type="EMBL" id="MBC9812913.1"/>
    </source>
</evidence>
<dbReference type="PROSITE" id="PS51749">
    <property type="entry name" value="HNH_CAS9"/>
    <property type="match status" value="1"/>
</dbReference>
<dbReference type="Gene3D" id="1.10.30.50">
    <property type="match status" value="1"/>
</dbReference>
<keyword evidence="4 12" id="KW-0255">Endonuclease</keyword>
<dbReference type="Proteomes" id="UP000652681">
    <property type="component" value="Unassembled WGS sequence"/>
</dbReference>
<keyword evidence="6 12" id="KW-0460">Magnesium</keyword>
<evidence type="ECO:0000256" key="2">
    <source>
        <dbReference type="ARBA" id="ARBA00022722"/>
    </source>
</evidence>
<evidence type="ECO:0000256" key="1">
    <source>
        <dbReference type="ARBA" id="ARBA00001946"/>
    </source>
</evidence>
<feature type="binding site" evidence="12">
    <location>
        <position position="746"/>
    </location>
    <ligand>
        <name>Mg(2+)</name>
        <dbReference type="ChEBI" id="CHEBI:18420"/>
        <label>1</label>
    </ligand>
</feature>
<evidence type="ECO:0000256" key="5">
    <source>
        <dbReference type="ARBA" id="ARBA00022801"/>
    </source>
</evidence>
<keyword evidence="10" id="KW-0464">Manganese</keyword>
<dbReference type="Gene3D" id="3.30.420.10">
    <property type="entry name" value="Ribonuclease H-like superfamily/Ribonuclease H"/>
    <property type="match status" value="3"/>
</dbReference>
<dbReference type="InterPro" id="IPR003615">
    <property type="entry name" value="HNH_nuc"/>
</dbReference>
<keyword evidence="8 12" id="KW-0051">Antiviral defense</keyword>
<comment type="domain">
    <text evidence="12">Has 2 endonuclease domains. The discontinuous RuvC-like domain cleaves the target DNA noncomplementary to crRNA while the HNH nuclease domain cleaves the target DNA complementary to crRNA.</text>
</comment>
<feature type="binding site" evidence="12">
    <location>
        <position position="8"/>
    </location>
    <ligand>
        <name>Mg(2+)</name>
        <dbReference type="ChEBI" id="CHEBI:18420"/>
        <label>1</label>
    </ligand>
</feature>
<name>A0A8J6PDD3_9FLAO</name>
<dbReference type="GO" id="GO:0051607">
    <property type="term" value="P:defense response to virus"/>
    <property type="evidence" value="ECO:0007669"/>
    <property type="project" value="UniProtKB-UniRule"/>
</dbReference>
<dbReference type="EMBL" id="JACVEL010000006">
    <property type="protein sequence ID" value="MBC9812913.1"/>
    <property type="molecule type" value="Genomic_DNA"/>
</dbReference>
<dbReference type="InterPro" id="IPR036397">
    <property type="entry name" value="RNaseH_sf"/>
</dbReference>